<proteinExistence type="predicted"/>
<name>A0A072TES9_MEDTR</name>
<dbReference type="PANTHER" id="PTHR33067:SF31">
    <property type="entry name" value="RNA-DIRECTED DNA POLYMERASE"/>
    <property type="match status" value="1"/>
</dbReference>
<evidence type="ECO:0000313" key="4">
    <source>
        <dbReference type="Proteomes" id="UP000002051"/>
    </source>
</evidence>
<accession>A0A072TES9</accession>
<evidence type="ECO:0000256" key="1">
    <source>
        <dbReference type="SAM" id="MobiDB-lite"/>
    </source>
</evidence>
<feature type="non-terminal residue" evidence="2">
    <location>
        <position position="1"/>
    </location>
</feature>
<evidence type="ECO:0000313" key="2">
    <source>
        <dbReference type="EMBL" id="KEH15543.1"/>
    </source>
</evidence>
<dbReference type="EMBL" id="KL403572">
    <property type="protein sequence ID" value="KEH15543.1"/>
    <property type="molecule type" value="Genomic_DNA"/>
</dbReference>
<sequence>SEKPQSEETKVESEKPNVPPPYKPKIPFEQRFTKSKLDEKFRKFVEMLNKLYINVPYNKRKIEKDETVNLTEERSAIIQNKFPPKLKDPGSFSIPCVIGSDTIEKSMCDLGESVNLMPLSLCENLGGLSKNEKEKKFFEAL</sequence>
<protein>
    <submittedName>
        <fullName evidence="2 3">Uncharacterized protein</fullName>
    </submittedName>
</protein>
<dbReference type="HOGENOM" id="CLU_1830311_0_0_1"/>
<dbReference type="AlphaFoldDB" id="A0A072TES9"/>
<reference evidence="2 4" key="1">
    <citation type="journal article" date="2011" name="Nature">
        <title>The Medicago genome provides insight into the evolution of rhizobial symbioses.</title>
        <authorList>
            <person name="Young N.D."/>
            <person name="Debelle F."/>
            <person name="Oldroyd G.E."/>
            <person name="Geurts R."/>
            <person name="Cannon S.B."/>
            <person name="Udvardi M.K."/>
            <person name="Benedito V.A."/>
            <person name="Mayer K.F."/>
            <person name="Gouzy J."/>
            <person name="Schoof H."/>
            <person name="Van de Peer Y."/>
            <person name="Proost S."/>
            <person name="Cook D.R."/>
            <person name="Meyers B.C."/>
            <person name="Spannagl M."/>
            <person name="Cheung F."/>
            <person name="De Mita S."/>
            <person name="Krishnakumar V."/>
            <person name="Gundlach H."/>
            <person name="Zhou S."/>
            <person name="Mudge J."/>
            <person name="Bharti A.K."/>
            <person name="Murray J.D."/>
            <person name="Naoumkina M.A."/>
            <person name="Rosen B."/>
            <person name="Silverstein K.A."/>
            <person name="Tang H."/>
            <person name="Rombauts S."/>
            <person name="Zhao P.X."/>
            <person name="Zhou P."/>
            <person name="Barbe V."/>
            <person name="Bardou P."/>
            <person name="Bechner M."/>
            <person name="Bellec A."/>
            <person name="Berger A."/>
            <person name="Berges H."/>
            <person name="Bidwell S."/>
            <person name="Bisseling T."/>
            <person name="Choisne N."/>
            <person name="Couloux A."/>
            <person name="Denny R."/>
            <person name="Deshpande S."/>
            <person name="Dai X."/>
            <person name="Doyle J.J."/>
            <person name="Dudez A.M."/>
            <person name="Farmer A.D."/>
            <person name="Fouteau S."/>
            <person name="Franken C."/>
            <person name="Gibelin C."/>
            <person name="Gish J."/>
            <person name="Goldstein S."/>
            <person name="Gonzalez A.J."/>
            <person name="Green P.J."/>
            <person name="Hallab A."/>
            <person name="Hartog M."/>
            <person name="Hua A."/>
            <person name="Humphray S.J."/>
            <person name="Jeong D.H."/>
            <person name="Jing Y."/>
            <person name="Jocker A."/>
            <person name="Kenton S.M."/>
            <person name="Kim D.J."/>
            <person name="Klee K."/>
            <person name="Lai H."/>
            <person name="Lang C."/>
            <person name="Lin S."/>
            <person name="Macmil S.L."/>
            <person name="Magdelenat G."/>
            <person name="Matthews L."/>
            <person name="McCorrison J."/>
            <person name="Monaghan E.L."/>
            <person name="Mun J.H."/>
            <person name="Najar F.Z."/>
            <person name="Nicholson C."/>
            <person name="Noirot C."/>
            <person name="O'Bleness M."/>
            <person name="Paule C.R."/>
            <person name="Poulain J."/>
            <person name="Prion F."/>
            <person name="Qin B."/>
            <person name="Qu C."/>
            <person name="Retzel E.F."/>
            <person name="Riddle C."/>
            <person name="Sallet E."/>
            <person name="Samain S."/>
            <person name="Samson N."/>
            <person name="Sanders I."/>
            <person name="Saurat O."/>
            <person name="Scarpelli C."/>
            <person name="Schiex T."/>
            <person name="Segurens B."/>
            <person name="Severin A.J."/>
            <person name="Sherrier D.J."/>
            <person name="Shi R."/>
            <person name="Sims S."/>
            <person name="Singer S.R."/>
            <person name="Sinharoy S."/>
            <person name="Sterck L."/>
            <person name="Viollet A."/>
            <person name="Wang B.B."/>
            <person name="Wang K."/>
            <person name="Wang M."/>
            <person name="Wang X."/>
            <person name="Warfsmann J."/>
            <person name="Weissenbach J."/>
            <person name="White D.D."/>
            <person name="White J.D."/>
            <person name="Wiley G.B."/>
            <person name="Wincker P."/>
            <person name="Xing Y."/>
            <person name="Yang L."/>
            <person name="Yao Z."/>
            <person name="Ying F."/>
            <person name="Zhai J."/>
            <person name="Zhou L."/>
            <person name="Zuber A."/>
            <person name="Denarie J."/>
            <person name="Dixon R.A."/>
            <person name="May G.D."/>
            <person name="Schwartz D.C."/>
            <person name="Rogers J."/>
            <person name="Quetier F."/>
            <person name="Town C.D."/>
            <person name="Roe B.A."/>
        </authorList>
    </citation>
    <scope>NUCLEOTIDE SEQUENCE [LARGE SCALE GENOMIC DNA]</scope>
    <source>
        <strain evidence="2">A17</strain>
        <strain evidence="3 4">cv. Jemalong A17</strain>
    </source>
</reference>
<dbReference type="Proteomes" id="UP000002051">
    <property type="component" value="Unassembled WGS sequence"/>
</dbReference>
<gene>
    <name evidence="2" type="ORF">MTR_0848s0010</name>
</gene>
<dbReference type="PANTHER" id="PTHR33067">
    <property type="entry name" value="RNA-DIRECTED DNA POLYMERASE-RELATED"/>
    <property type="match status" value="1"/>
</dbReference>
<feature type="compositionally biased region" description="Basic and acidic residues" evidence="1">
    <location>
        <begin position="1"/>
        <end position="15"/>
    </location>
</feature>
<keyword evidence="4" id="KW-1185">Reference proteome</keyword>
<dbReference type="EnsemblPlants" id="KEH15543">
    <property type="protein sequence ID" value="KEH15543"/>
    <property type="gene ID" value="MTR_0848s0010"/>
</dbReference>
<evidence type="ECO:0000313" key="3">
    <source>
        <dbReference type="EnsemblPlants" id="KEH15543"/>
    </source>
</evidence>
<reference evidence="2 4" key="2">
    <citation type="journal article" date="2014" name="BMC Genomics">
        <title>An improved genome release (version Mt4.0) for the model legume Medicago truncatula.</title>
        <authorList>
            <person name="Tang H."/>
            <person name="Krishnakumar V."/>
            <person name="Bidwell S."/>
            <person name="Rosen B."/>
            <person name="Chan A."/>
            <person name="Zhou S."/>
            <person name="Gentzbittel L."/>
            <person name="Childs K.L."/>
            <person name="Yandell M."/>
            <person name="Gundlach H."/>
            <person name="Mayer K.F."/>
            <person name="Schwartz D.C."/>
            <person name="Town C.D."/>
        </authorList>
    </citation>
    <scope>GENOME REANNOTATION</scope>
    <source>
        <strain evidence="2">A17</strain>
        <strain evidence="3 4">cv. Jemalong A17</strain>
    </source>
</reference>
<reference evidence="3" key="3">
    <citation type="submission" date="2015-06" db="UniProtKB">
        <authorList>
            <consortium name="EnsemblPlants"/>
        </authorList>
    </citation>
    <scope>IDENTIFICATION</scope>
    <source>
        <strain evidence="3">cv. Jemalong A17</strain>
    </source>
</reference>
<organism evidence="2 4">
    <name type="scientific">Medicago truncatula</name>
    <name type="common">Barrel medic</name>
    <name type="synonym">Medicago tribuloides</name>
    <dbReference type="NCBI Taxonomy" id="3880"/>
    <lineage>
        <taxon>Eukaryota</taxon>
        <taxon>Viridiplantae</taxon>
        <taxon>Streptophyta</taxon>
        <taxon>Embryophyta</taxon>
        <taxon>Tracheophyta</taxon>
        <taxon>Spermatophyta</taxon>
        <taxon>Magnoliopsida</taxon>
        <taxon>eudicotyledons</taxon>
        <taxon>Gunneridae</taxon>
        <taxon>Pentapetalae</taxon>
        <taxon>rosids</taxon>
        <taxon>fabids</taxon>
        <taxon>Fabales</taxon>
        <taxon>Fabaceae</taxon>
        <taxon>Papilionoideae</taxon>
        <taxon>50 kb inversion clade</taxon>
        <taxon>NPAAA clade</taxon>
        <taxon>Hologalegina</taxon>
        <taxon>IRL clade</taxon>
        <taxon>Trifolieae</taxon>
        <taxon>Medicago</taxon>
    </lineage>
</organism>
<feature type="region of interest" description="Disordered" evidence="1">
    <location>
        <begin position="1"/>
        <end position="25"/>
    </location>
</feature>